<reference evidence="1 2" key="1">
    <citation type="submission" date="2019-10" db="EMBL/GenBank/DDBJ databases">
        <title>Evaluation of single-gene subtyping targets for Pseudomonas.</title>
        <authorList>
            <person name="Reichler S.J."/>
            <person name="Orsi R.H."/>
            <person name="Wiedmann M."/>
            <person name="Martin N.H."/>
            <person name="Murphy S.I."/>
        </authorList>
    </citation>
    <scope>NUCLEOTIDE SEQUENCE [LARGE SCALE GENOMIC DNA]</scope>
    <source>
        <strain evidence="1 2">FSL R10-2932</strain>
    </source>
</reference>
<proteinExistence type="predicted"/>
<dbReference type="EMBL" id="WIWF01000076">
    <property type="protein sequence ID" value="MQT76173.1"/>
    <property type="molecule type" value="Genomic_DNA"/>
</dbReference>
<comment type="caution">
    <text evidence="1">The sequence shown here is derived from an EMBL/GenBank/DDBJ whole genome shotgun (WGS) entry which is preliminary data.</text>
</comment>
<protein>
    <submittedName>
        <fullName evidence="1">Uncharacterized protein</fullName>
    </submittedName>
</protein>
<evidence type="ECO:0000313" key="1">
    <source>
        <dbReference type="EMBL" id="MQT76173.1"/>
    </source>
</evidence>
<sequence>MSINSHKILAEEIIRSWLKPTSNYIVIAPPMSGSNHFFAELTSPQTIHRVVAKSADLLAIAKLDNRDFHNDLLFAKRVAVKWGVLKSVNENTSDDPLEVLDWAVGRLVDAGKIPVIIIQRFHEALKKLGEEIGIHLRNLEHEYNLKTVVELPVSLDVLRQRWDAIEKEKAPFLQSDWGQGHSHKLLKGYSLAELRDMSATSKLNQGIADVLFSATAGMVELVDRLLPYLEGKNTNGAAMYIRSRSFELCERLVRWLDPQNLSNVYKKSVVNLLDPQLCVGSAINLRHHDWADIILDKTFKLNCNMLAWASVFVLARCSEPSFIQGLRALIETKKYSQAVPVLNILIETDEHSSQKWAAVKLINEFSALTQKIFLEGDHWHQASRILLLLDASRLQIETDVITLEGVLAWRPLVSMLGEFSREVQNKKDARIETYLCQHHSRDEVLPFFHLLKLRLQSTSLLDPYLALQSIVTQPEAILQIYSYYVLGIQFWNFEGLSSEDKEAVKMFSRKSITINCTSNPLGFVELLYLAAFMSKDFDTSDQFIRNYEDIDKFERFYEVRKGQVHSTAFAQETKTREYVDFCHVLVARAYACIYPDASISWLQEPGLVVEKMIDNILPNS</sequence>
<dbReference type="AlphaFoldDB" id="A0A7X1WYH4"/>
<gene>
    <name evidence="1" type="ORF">GHO37_17935</name>
</gene>
<dbReference type="RefSeq" id="WP_153438665.1">
    <property type="nucleotide sequence ID" value="NZ_WIWF01000076.1"/>
</dbReference>
<name>A0A7X1WYH4_9PSED</name>
<evidence type="ECO:0000313" key="2">
    <source>
        <dbReference type="Proteomes" id="UP000447574"/>
    </source>
</evidence>
<accession>A0A7X1WYH4</accession>
<dbReference type="Proteomes" id="UP000447574">
    <property type="component" value="Unassembled WGS sequence"/>
</dbReference>
<organism evidence="1 2">
    <name type="scientific">Pseudomonas helleri</name>
    <dbReference type="NCBI Taxonomy" id="1608996"/>
    <lineage>
        <taxon>Bacteria</taxon>
        <taxon>Pseudomonadati</taxon>
        <taxon>Pseudomonadota</taxon>
        <taxon>Gammaproteobacteria</taxon>
        <taxon>Pseudomonadales</taxon>
        <taxon>Pseudomonadaceae</taxon>
        <taxon>Pseudomonas</taxon>
    </lineage>
</organism>